<evidence type="ECO:0000259" key="5">
    <source>
        <dbReference type="Pfam" id="PF04542"/>
    </source>
</evidence>
<comment type="similarity">
    <text evidence="1">Belongs to the sigma-70 factor family. ECF subfamily.</text>
</comment>
<dbReference type="Proteomes" id="UP000182719">
    <property type="component" value="Unassembled WGS sequence"/>
</dbReference>
<dbReference type="PANTHER" id="PTHR43133">
    <property type="entry name" value="RNA POLYMERASE ECF-TYPE SIGMA FACTO"/>
    <property type="match status" value="1"/>
</dbReference>
<evidence type="ECO:0000256" key="2">
    <source>
        <dbReference type="ARBA" id="ARBA00023015"/>
    </source>
</evidence>
<gene>
    <name evidence="7" type="ORF">SAMN05444354_113187</name>
</gene>
<keyword evidence="2" id="KW-0805">Transcription regulation</keyword>
<dbReference type="InterPro" id="IPR014284">
    <property type="entry name" value="RNA_pol_sigma-70_dom"/>
</dbReference>
<keyword evidence="4" id="KW-0804">Transcription</keyword>
<evidence type="ECO:0000256" key="3">
    <source>
        <dbReference type="ARBA" id="ARBA00023082"/>
    </source>
</evidence>
<evidence type="ECO:0000259" key="6">
    <source>
        <dbReference type="Pfam" id="PF08281"/>
    </source>
</evidence>
<dbReference type="EMBL" id="FOAP01000013">
    <property type="protein sequence ID" value="SEM24803.1"/>
    <property type="molecule type" value="Genomic_DNA"/>
</dbReference>
<keyword evidence="3" id="KW-0731">Sigma factor</keyword>
<evidence type="ECO:0000313" key="8">
    <source>
        <dbReference type="Proteomes" id="UP000182719"/>
    </source>
</evidence>
<name>A0A1H7WTJ0_STIAU</name>
<dbReference type="Gene3D" id="1.10.1740.10">
    <property type="match status" value="1"/>
</dbReference>
<feature type="domain" description="RNA polymerase sigma-70 region 2" evidence="5">
    <location>
        <begin position="30"/>
        <end position="95"/>
    </location>
</feature>
<evidence type="ECO:0000256" key="1">
    <source>
        <dbReference type="ARBA" id="ARBA00010641"/>
    </source>
</evidence>
<dbReference type="InterPro" id="IPR036388">
    <property type="entry name" value="WH-like_DNA-bd_sf"/>
</dbReference>
<dbReference type="Pfam" id="PF04542">
    <property type="entry name" value="Sigma70_r2"/>
    <property type="match status" value="1"/>
</dbReference>
<dbReference type="GO" id="GO:0006352">
    <property type="term" value="P:DNA-templated transcription initiation"/>
    <property type="evidence" value="ECO:0007669"/>
    <property type="project" value="InterPro"/>
</dbReference>
<dbReference type="InterPro" id="IPR039425">
    <property type="entry name" value="RNA_pol_sigma-70-like"/>
</dbReference>
<feature type="domain" description="RNA polymerase sigma factor 70 region 4 type 2" evidence="6">
    <location>
        <begin position="128"/>
        <end position="180"/>
    </location>
</feature>
<dbReference type="InterPro" id="IPR007627">
    <property type="entry name" value="RNA_pol_sigma70_r2"/>
</dbReference>
<sequence length="198" mass="22404">MHRVELASCNLKPLETASDCLGVQEYDTVVRAHVSELHAVALRLCQNPADARDLVQDTLERGLRHLDRYTPGTDARAWLMTIQRRLFIDRCRAKAQHLKRDIPMERVEERLCATGQEALPGWAAISLDELRAALSHLPETFRAIYQLHALEGCSYIEIAQKLGIPKATVGTRLIRARRRLRQLLEPLALGAPETDVWA</sequence>
<dbReference type="NCBIfam" id="TIGR02937">
    <property type="entry name" value="sigma70-ECF"/>
    <property type="match status" value="1"/>
</dbReference>
<dbReference type="SUPFAM" id="SSF88659">
    <property type="entry name" value="Sigma3 and sigma4 domains of RNA polymerase sigma factors"/>
    <property type="match status" value="1"/>
</dbReference>
<organism evidence="7 8">
    <name type="scientific">Stigmatella aurantiaca</name>
    <dbReference type="NCBI Taxonomy" id="41"/>
    <lineage>
        <taxon>Bacteria</taxon>
        <taxon>Pseudomonadati</taxon>
        <taxon>Myxococcota</taxon>
        <taxon>Myxococcia</taxon>
        <taxon>Myxococcales</taxon>
        <taxon>Cystobacterineae</taxon>
        <taxon>Archangiaceae</taxon>
        <taxon>Stigmatella</taxon>
    </lineage>
</organism>
<dbReference type="PANTHER" id="PTHR43133:SF25">
    <property type="entry name" value="RNA POLYMERASE SIGMA FACTOR RFAY-RELATED"/>
    <property type="match status" value="1"/>
</dbReference>
<evidence type="ECO:0000256" key="4">
    <source>
        <dbReference type="ARBA" id="ARBA00023163"/>
    </source>
</evidence>
<dbReference type="InterPro" id="IPR013249">
    <property type="entry name" value="RNA_pol_sigma70_r4_t2"/>
</dbReference>
<evidence type="ECO:0000313" key="7">
    <source>
        <dbReference type="EMBL" id="SEM24803.1"/>
    </source>
</evidence>
<proteinExistence type="inferred from homology"/>
<dbReference type="GO" id="GO:0016987">
    <property type="term" value="F:sigma factor activity"/>
    <property type="evidence" value="ECO:0007669"/>
    <property type="project" value="UniProtKB-KW"/>
</dbReference>
<keyword evidence="8" id="KW-1185">Reference proteome</keyword>
<dbReference type="Gene3D" id="1.10.10.10">
    <property type="entry name" value="Winged helix-like DNA-binding domain superfamily/Winged helix DNA-binding domain"/>
    <property type="match status" value="1"/>
</dbReference>
<dbReference type="RefSeq" id="WP_075008827.1">
    <property type="nucleotide sequence ID" value="NZ_FOAP01000013.1"/>
</dbReference>
<dbReference type="InterPro" id="IPR013325">
    <property type="entry name" value="RNA_pol_sigma_r2"/>
</dbReference>
<dbReference type="InterPro" id="IPR013324">
    <property type="entry name" value="RNA_pol_sigma_r3/r4-like"/>
</dbReference>
<accession>A0A1H7WTJ0</accession>
<dbReference type="Pfam" id="PF08281">
    <property type="entry name" value="Sigma70_r4_2"/>
    <property type="match status" value="1"/>
</dbReference>
<dbReference type="AlphaFoldDB" id="A0A1H7WTJ0"/>
<protein>
    <submittedName>
        <fullName evidence="7">RNA polymerase sigma-70 factor, ECF subfamily</fullName>
    </submittedName>
</protein>
<reference evidence="8" key="1">
    <citation type="submission" date="2016-10" db="EMBL/GenBank/DDBJ databases">
        <authorList>
            <person name="Varghese N."/>
            <person name="Submissions S."/>
        </authorList>
    </citation>
    <scope>NUCLEOTIDE SEQUENCE [LARGE SCALE GENOMIC DNA]</scope>
    <source>
        <strain evidence="8">DSM 17044</strain>
    </source>
</reference>
<dbReference type="GO" id="GO:0003677">
    <property type="term" value="F:DNA binding"/>
    <property type="evidence" value="ECO:0007669"/>
    <property type="project" value="InterPro"/>
</dbReference>
<dbReference type="SUPFAM" id="SSF88946">
    <property type="entry name" value="Sigma2 domain of RNA polymerase sigma factors"/>
    <property type="match status" value="1"/>
</dbReference>